<name>A0ABM0M448_SACKO</name>
<dbReference type="PROSITE" id="PS00479">
    <property type="entry name" value="ZF_DAG_PE_1"/>
    <property type="match status" value="1"/>
</dbReference>
<evidence type="ECO:0000256" key="5">
    <source>
        <dbReference type="ARBA" id="ARBA00029450"/>
    </source>
</evidence>
<keyword evidence="4" id="KW-0862">Zinc</keyword>
<dbReference type="SMART" id="SM01175">
    <property type="entry name" value="DUF4206"/>
    <property type="match status" value="1"/>
</dbReference>
<dbReference type="Pfam" id="PF13901">
    <property type="entry name" value="RH_dom"/>
    <property type="match status" value="1"/>
</dbReference>
<dbReference type="InterPro" id="IPR047983">
    <property type="entry name" value="DEF8_C1"/>
</dbReference>
<evidence type="ECO:0000256" key="4">
    <source>
        <dbReference type="ARBA" id="ARBA00022833"/>
    </source>
</evidence>
<keyword evidence="7" id="KW-1185">Reference proteome</keyword>
<dbReference type="InterPro" id="IPR046349">
    <property type="entry name" value="C1-like_sf"/>
</dbReference>
<proteinExistence type="inferred from homology"/>
<dbReference type="InterPro" id="IPR025258">
    <property type="entry name" value="RH_dom"/>
</dbReference>
<protein>
    <submittedName>
        <fullName evidence="8">Differentially expressed in FDCP 8 homolog</fullName>
    </submittedName>
</protein>
<keyword evidence="2" id="KW-0677">Repeat</keyword>
<keyword evidence="3" id="KW-0863">Zinc-finger</keyword>
<dbReference type="InterPro" id="IPR002219">
    <property type="entry name" value="PKC_DAG/PE"/>
</dbReference>
<dbReference type="Proteomes" id="UP000694865">
    <property type="component" value="Unplaced"/>
</dbReference>
<dbReference type="InterPro" id="IPR051366">
    <property type="entry name" value="DEF8"/>
</dbReference>
<dbReference type="PANTHER" id="PTHR12326:SF3">
    <property type="entry name" value="DIFFERENTIALLY EXPRESSED IN FDCP 8 HOMOLOG"/>
    <property type="match status" value="1"/>
</dbReference>
<evidence type="ECO:0000313" key="7">
    <source>
        <dbReference type="Proteomes" id="UP000694865"/>
    </source>
</evidence>
<dbReference type="SUPFAM" id="SSF57889">
    <property type="entry name" value="Cysteine-rich domain"/>
    <property type="match status" value="1"/>
</dbReference>
<dbReference type="PANTHER" id="PTHR12326">
    <property type="entry name" value="PLECKSTRIN HOMOLOGY DOMAIN CONTAINING PROTEIN"/>
    <property type="match status" value="1"/>
</dbReference>
<dbReference type="Pfam" id="PF00130">
    <property type="entry name" value="C1_1"/>
    <property type="match status" value="1"/>
</dbReference>
<evidence type="ECO:0000259" key="6">
    <source>
        <dbReference type="PROSITE" id="PS50081"/>
    </source>
</evidence>
<dbReference type="InterPro" id="IPR036280">
    <property type="entry name" value="Multihaem_cyt_sf"/>
</dbReference>
<dbReference type="RefSeq" id="XP_006814789.1">
    <property type="nucleotide sequence ID" value="XM_006814726.1"/>
</dbReference>
<accession>A0ABM0M448</accession>
<dbReference type="SMART" id="SM00109">
    <property type="entry name" value="C1"/>
    <property type="match status" value="1"/>
</dbReference>
<feature type="domain" description="Phorbol-ester/DAG-type" evidence="6">
    <location>
        <begin position="77"/>
        <end position="128"/>
    </location>
</feature>
<dbReference type="Gene3D" id="3.30.60.20">
    <property type="match status" value="1"/>
</dbReference>
<dbReference type="CDD" id="cd20819">
    <property type="entry name" value="C1_DEF8"/>
    <property type="match status" value="1"/>
</dbReference>
<evidence type="ECO:0000256" key="2">
    <source>
        <dbReference type="ARBA" id="ARBA00022737"/>
    </source>
</evidence>
<dbReference type="SUPFAM" id="SSF48695">
    <property type="entry name" value="Multiheme cytochromes"/>
    <property type="match status" value="1"/>
</dbReference>
<gene>
    <name evidence="8" type="primary">LOC102801439</name>
</gene>
<dbReference type="GeneID" id="102801439"/>
<organism evidence="7 8">
    <name type="scientific">Saccoglossus kowalevskii</name>
    <name type="common">Acorn worm</name>
    <dbReference type="NCBI Taxonomy" id="10224"/>
    <lineage>
        <taxon>Eukaryota</taxon>
        <taxon>Metazoa</taxon>
        <taxon>Hemichordata</taxon>
        <taxon>Enteropneusta</taxon>
        <taxon>Harrimaniidae</taxon>
        <taxon>Saccoglossus</taxon>
    </lineage>
</organism>
<evidence type="ECO:0000256" key="1">
    <source>
        <dbReference type="ARBA" id="ARBA00022723"/>
    </source>
</evidence>
<evidence type="ECO:0000313" key="8">
    <source>
        <dbReference type="RefSeq" id="XP_006814789.1"/>
    </source>
</evidence>
<feature type="non-terminal residue" evidence="8">
    <location>
        <position position="1"/>
    </location>
</feature>
<comment type="similarity">
    <text evidence="5">Belongs to the DEF8 family.</text>
</comment>
<reference evidence="8" key="1">
    <citation type="submission" date="2025-08" db="UniProtKB">
        <authorList>
            <consortium name="RefSeq"/>
        </authorList>
    </citation>
    <scope>IDENTIFICATION</scope>
    <source>
        <tissue evidence="8">Testes</tissue>
    </source>
</reference>
<evidence type="ECO:0000256" key="3">
    <source>
        <dbReference type="ARBA" id="ARBA00022771"/>
    </source>
</evidence>
<sequence>LGLTEDHFSHPEGYFGFTRIEELELAIENCKDMVKEAPEHTDKRRELVKKLVQLRMKLQELKEGPEEDEPHIKVALGHKFRKKNSKSSKYHCDKCVGLIWGMIQTWYKCKGCGYICHAKCLPSITRTCISSKVSISTASFIMNVCPESGLASQTFRCAECKNQIAVKSTNAEARLCDYSGSYYCEECHWNDCEIIPARVVHNWDFEPKKVSRQSRQFLKLMMKKAVIRIHDINPMLFNYVEELGQIRKLREDILIMKLYFLSCKNALESRILLLLKERQHFVDNSEIYSLQDLKDTNDGVLLSELHEIHTEFAKHIKQDCQLCQAKGFICELCGTDEVLYPFDVLASMCLHCNAVFHTVCYSRNNGECLKCERMSQRKTPVETPLPS</sequence>
<dbReference type="PROSITE" id="PS50081">
    <property type="entry name" value="ZF_DAG_PE_2"/>
    <property type="match status" value="1"/>
</dbReference>
<keyword evidence="1" id="KW-0479">Metal-binding</keyword>